<dbReference type="RefSeq" id="WP_170038785.1">
    <property type="nucleotide sequence ID" value="NZ_JABDTL010000002.1"/>
</dbReference>
<feature type="active site" description="Proton acceptor; specific for (S)-substrate epimerization" evidence="5">
    <location>
        <position position="258"/>
    </location>
</feature>
<keyword evidence="3 6" id="KW-0460">Magnesium</keyword>
<keyword evidence="4 7" id="KW-0413">Isomerase</keyword>
<feature type="binding site" evidence="6">
    <location>
        <position position="185"/>
    </location>
    <ligand>
        <name>Mg(2+)</name>
        <dbReference type="ChEBI" id="CHEBI:18420"/>
    </ligand>
</feature>
<name>A0A841H425_9BACT</name>
<dbReference type="Pfam" id="PF02746">
    <property type="entry name" value="MR_MLE_N"/>
    <property type="match status" value="1"/>
</dbReference>
<dbReference type="InterPro" id="IPR013342">
    <property type="entry name" value="Mandelate_racemase_C"/>
</dbReference>
<dbReference type="SUPFAM" id="SSF54826">
    <property type="entry name" value="Enolase N-terminal domain-like"/>
    <property type="match status" value="1"/>
</dbReference>
<feature type="binding site" evidence="6">
    <location>
        <position position="211"/>
    </location>
    <ligand>
        <name>Mg(2+)</name>
        <dbReference type="ChEBI" id="CHEBI:18420"/>
    </ligand>
</feature>
<dbReference type="GO" id="GO:0016855">
    <property type="term" value="F:racemase and epimerase activity, acting on amino acids and derivatives"/>
    <property type="evidence" value="ECO:0007669"/>
    <property type="project" value="UniProtKB-UniRule"/>
</dbReference>
<dbReference type="InterPro" id="IPR029017">
    <property type="entry name" value="Enolase-like_N"/>
</dbReference>
<feature type="binding site" evidence="6">
    <location>
        <position position="236"/>
    </location>
    <ligand>
        <name>Mg(2+)</name>
        <dbReference type="ChEBI" id="CHEBI:18420"/>
    </ligand>
</feature>
<dbReference type="PANTHER" id="PTHR48080">
    <property type="entry name" value="D-GALACTONATE DEHYDRATASE-RELATED"/>
    <property type="match status" value="1"/>
</dbReference>
<gene>
    <name evidence="9" type="ORF">HNQ61_004391</name>
</gene>
<evidence type="ECO:0000256" key="2">
    <source>
        <dbReference type="ARBA" id="ARBA00022723"/>
    </source>
</evidence>
<evidence type="ECO:0000313" key="10">
    <source>
        <dbReference type="Proteomes" id="UP000582837"/>
    </source>
</evidence>
<dbReference type="EMBL" id="JACHIA010000017">
    <property type="protein sequence ID" value="MBB6072728.1"/>
    <property type="molecule type" value="Genomic_DNA"/>
</dbReference>
<dbReference type="GO" id="GO:0046872">
    <property type="term" value="F:metal ion binding"/>
    <property type="evidence" value="ECO:0007669"/>
    <property type="project" value="UniProtKB-KW"/>
</dbReference>
<comment type="similarity">
    <text evidence="1 7">Belongs to the mandelate racemase/muconate lactonizing enzyme family.</text>
</comment>
<dbReference type="SFLD" id="SFLDF00010">
    <property type="entry name" value="dipeptide_epimerase"/>
    <property type="match status" value="1"/>
</dbReference>
<evidence type="ECO:0000256" key="1">
    <source>
        <dbReference type="ARBA" id="ARBA00008031"/>
    </source>
</evidence>
<accession>A0A841H425</accession>
<dbReference type="Gene3D" id="3.20.20.120">
    <property type="entry name" value="Enolase-like C-terminal domain"/>
    <property type="match status" value="1"/>
</dbReference>
<dbReference type="InterPro" id="IPR013341">
    <property type="entry name" value="Mandelate_racemase_N_dom"/>
</dbReference>
<dbReference type="CDD" id="cd03319">
    <property type="entry name" value="L-Ala-DL-Glu_epimerase"/>
    <property type="match status" value="1"/>
</dbReference>
<evidence type="ECO:0000313" key="9">
    <source>
        <dbReference type="EMBL" id="MBB6072728.1"/>
    </source>
</evidence>
<organism evidence="9 10">
    <name type="scientific">Longimicrobium terrae</name>
    <dbReference type="NCBI Taxonomy" id="1639882"/>
    <lineage>
        <taxon>Bacteria</taxon>
        <taxon>Pseudomonadati</taxon>
        <taxon>Gemmatimonadota</taxon>
        <taxon>Longimicrobiia</taxon>
        <taxon>Longimicrobiales</taxon>
        <taxon>Longimicrobiaceae</taxon>
        <taxon>Longimicrobium</taxon>
    </lineage>
</organism>
<feature type="domain" description="Mandelate racemase/muconate lactonizing enzyme C-terminal" evidence="8">
    <location>
        <begin position="141"/>
        <end position="232"/>
    </location>
</feature>
<dbReference type="SUPFAM" id="SSF51604">
    <property type="entry name" value="Enolase C-terminal domain-like"/>
    <property type="match status" value="1"/>
</dbReference>
<dbReference type="Pfam" id="PF13378">
    <property type="entry name" value="MR_MLE_C"/>
    <property type="match status" value="1"/>
</dbReference>
<feature type="active site" description="Proton acceptor; specific for (R)-substrate epimerization" evidence="5">
    <location>
        <position position="160"/>
    </location>
</feature>
<reference evidence="9 10" key="1">
    <citation type="submission" date="2020-08" db="EMBL/GenBank/DDBJ databases">
        <title>Genomic Encyclopedia of Type Strains, Phase IV (KMG-IV): sequencing the most valuable type-strain genomes for metagenomic binning, comparative biology and taxonomic classification.</title>
        <authorList>
            <person name="Goeker M."/>
        </authorList>
    </citation>
    <scope>NUCLEOTIDE SEQUENCE [LARGE SCALE GENOMIC DNA]</scope>
    <source>
        <strain evidence="9 10">DSM 29007</strain>
    </source>
</reference>
<evidence type="ECO:0000256" key="3">
    <source>
        <dbReference type="ARBA" id="ARBA00022842"/>
    </source>
</evidence>
<dbReference type="Gene3D" id="3.30.390.10">
    <property type="entry name" value="Enolase-like, N-terminal domain"/>
    <property type="match status" value="1"/>
</dbReference>
<dbReference type="AlphaFoldDB" id="A0A841H425"/>
<dbReference type="InterPro" id="IPR034603">
    <property type="entry name" value="Dipeptide_epimerase"/>
</dbReference>
<proteinExistence type="inferred from homology"/>
<dbReference type="SFLD" id="SFLDG00180">
    <property type="entry name" value="muconate_cycloisomerase"/>
    <property type="match status" value="2"/>
</dbReference>
<dbReference type="SFLD" id="SFLDF00009">
    <property type="entry name" value="o-succinylbenzoate_synthase"/>
    <property type="match status" value="1"/>
</dbReference>
<comment type="caution">
    <text evidence="9">The sequence shown here is derived from an EMBL/GenBank/DDBJ whole genome shotgun (WGS) entry which is preliminary data.</text>
</comment>
<evidence type="ECO:0000256" key="4">
    <source>
        <dbReference type="ARBA" id="ARBA00023235"/>
    </source>
</evidence>
<sequence length="345" mass="37256">MKLSFEIVELQTKHAFNIARQVGPPSRRLVWVRVRDSDGVEGWGEASPQPFYGETADTVTAILPRLAEALEEAAGGDPFALERIDDAVHHALAHNGSARVAISAAMHDLVGKRLGVPVWKLWGLDPAAAPRSSFTIGIDELEVMRAKVREAAAYPILKIKVGTPRDREILSMIREEAPGKTIRVDANTGWSAKQTIAVMPMFQEFGVEFVEQPLPAHDLAGLRLVRENSPLPIIADESVENATDVAKLAGVVDGVNIKLSKCGSLREAIRIIHAARAHNMKVMLGCMIESTLGIAAAVQITPLVDYVDLDGAALLAHDPFAGPGIEADGTVRFNSEPGLGVRRRE</sequence>
<dbReference type="InterPro" id="IPR029065">
    <property type="entry name" value="Enolase_C-like"/>
</dbReference>
<dbReference type="SMART" id="SM00922">
    <property type="entry name" value="MR_MLE"/>
    <property type="match status" value="1"/>
</dbReference>
<keyword evidence="10" id="KW-1185">Reference proteome</keyword>
<dbReference type="InterPro" id="IPR034593">
    <property type="entry name" value="DgoD-like"/>
</dbReference>
<dbReference type="InterPro" id="IPR036849">
    <property type="entry name" value="Enolase-like_C_sf"/>
</dbReference>
<evidence type="ECO:0000256" key="5">
    <source>
        <dbReference type="PIRSR" id="PIRSR634603-1"/>
    </source>
</evidence>
<evidence type="ECO:0000256" key="7">
    <source>
        <dbReference type="RuleBase" id="RU366006"/>
    </source>
</evidence>
<evidence type="ECO:0000259" key="8">
    <source>
        <dbReference type="SMART" id="SM00922"/>
    </source>
</evidence>
<comment type="cofactor">
    <cofactor evidence="6 7">
        <name>Mg(2+)</name>
        <dbReference type="ChEBI" id="CHEBI:18420"/>
    </cofactor>
    <text evidence="6 7">Binds 1 Mg(2+) ion per subunit.</text>
</comment>
<dbReference type="EC" id="5.1.1.-" evidence="7"/>
<protein>
    <recommendedName>
        <fullName evidence="7">Dipeptide epimerase</fullName>
        <ecNumber evidence="7">5.1.1.-</ecNumber>
    </recommendedName>
</protein>
<dbReference type="PANTHER" id="PTHR48080:SF3">
    <property type="entry name" value="ENOLASE SUPERFAMILY MEMBER DDB_G0284701"/>
    <property type="match status" value="1"/>
</dbReference>
<evidence type="ECO:0000256" key="6">
    <source>
        <dbReference type="PIRSR" id="PIRSR634603-3"/>
    </source>
</evidence>
<dbReference type="Proteomes" id="UP000582837">
    <property type="component" value="Unassembled WGS sequence"/>
</dbReference>
<dbReference type="SFLD" id="SFLDS00001">
    <property type="entry name" value="Enolase"/>
    <property type="match status" value="2"/>
</dbReference>
<keyword evidence="2 6" id="KW-0479">Metal-binding</keyword>